<accession>A0A172YG02</accession>
<dbReference type="GO" id="GO:0016491">
    <property type="term" value="F:oxidoreductase activity"/>
    <property type="evidence" value="ECO:0007669"/>
    <property type="project" value="UniProtKB-KW"/>
</dbReference>
<proteinExistence type="inferred from homology"/>
<keyword evidence="4 5" id="KW-0560">Oxidoreductase</keyword>
<gene>
    <name evidence="7" type="ORF">A5892_12645</name>
</gene>
<evidence type="ECO:0000259" key="6">
    <source>
        <dbReference type="Pfam" id="PF01593"/>
    </source>
</evidence>
<dbReference type="SUPFAM" id="SSF51905">
    <property type="entry name" value="FAD/NAD(P)-binding domain"/>
    <property type="match status" value="1"/>
</dbReference>
<dbReference type="InterPro" id="IPR002937">
    <property type="entry name" value="Amino_oxidase"/>
</dbReference>
<evidence type="ECO:0000256" key="5">
    <source>
        <dbReference type="RuleBase" id="RU362075"/>
    </source>
</evidence>
<evidence type="ECO:0000256" key="4">
    <source>
        <dbReference type="ARBA" id="ARBA00023002"/>
    </source>
</evidence>
<dbReference type="AlphaFoldDB" id="A0A172YG02"/>
<dbReference type="Pfam" id="PF01593">
    <property type="entry name" value="Amino_oxidase"/>
    <property type="match status" value="1"/>
</dbReference>
<feature type="domain" description="Amine oxidase" evidence="6">
    <location>
        <begin position="12"/>
        <end position="479"/>
    </location>
</feature>
<dbReference type="Proteomes" id="UP000077875">
    <property type="component" value="Chromosome"/>
</dbReference>
<evidence type="ECO:0000256" key="2">
    <source>
        <dbReference type="ARBA" id="ARBA00006046"/>
    </source>
</evidence>
<organism evidence="7 8">
    <name type="scientific">Halotalea alkalilenta</name>
    <dbReference type="NCBI Taxonomy" id="376489"/>
    <lineage>
        <taxon>Bacteria</taxon>
        <taxon>Pseudomonadati</taxon>
        <taxon>Pseudomonadota</taxon>
        <taxon>Gammaproteobacteria</taxon>
        <taxon>Oceanospirillales</taxon>
        <taxon>Halomonadaceae</taxon>
        <taxon>Halotalea</taxon>
    </lineage>
</organism>
<dbReference type="EMBL" id="CP015243">
    <property type="protein sequence ID" value="ANF58209.1"/>
    <property type="molecule type" value="Genomic_DNA"/>
</dbReference>
<dbReference type="Gene3D" id="3.50.50.60">
    <property type="entry name" value="FAD/NAD(P)-binding domain"/>
    <property type="match status" value="2"/>
</dbReference>
<dbReference type="NCBIfam" id="TIGR02734">
    <property type="entry name" value="crtI_fam"/>
    <property type="match status" value="1"/>
</dbReference>
<dbReference type="RefSeq" id="WP_064123109.1">
    <property type="nucleotide sequence ID" value="NZ_CP015243.1"/>
</dbReference>
<dbReference type="KEGG" id="haa:A5892_12645"/>
<evidence type="ECO:0000313" key="7">
    <source>
        <dbReference type="EMBL" id="ANF58209.1"/>
    </source>
</evidence>
<evidence type="ECO:0000313" key="8">
    <source>
        <dbReference type="Proteomes" id="UP000077875"/>
    </source>
</evidence>
<dbReference type="InterPro" id="IPR014105">
    <property type="entry name" value="Carotenoid/retinoid_OxRdtase"/>
</dbReference>
<keyword evidence="3 5" id="KW-0125">Carotenoid biosynthesis</keyword>
<evidence type="ECO:0000256" key="1">
    <source>
        <dbReference type="ARBA" id="ARBA00004829"/>
    </source>
</evidence>
<comment type="similarity">
    <text evidence="2 5">Belongs to the carotenoid/retinoid oxidoreductase family.</text>
</comment>
<protein>
    <submittedName>
        <fullName evidence="7">Phytoene dehydrogenase</fullName>
    </submittedName>
</protein>
<sequence>MSRALVIGAGFGGMAAALRARAKGYEVTLIERCERLGGRAQVFEQDGYRFDAGPTVITAPFLIEELFSLFGERLEDSLEMIALDTWYAFRFPDGDRFAYGADMSRTEAQIARISPPDVEGYHRLMETSREIFELGFEQLAARPFDRFTTMTAQVPALLKLRSYKSVWGLVADHIKHQKLREAFTISPLLVGGHPFRTTSIYALILYLERKWGVHFPRGGTGALVDALASLITRQGITVRTGTTVRRILVRHGRAIGVELEDGERLEADEVISDVDPTYLYTQMLDVVAPSARLKLRVADYSMGLFVLYFGTNRQWPEIDHHTISLGPRYRGLLDDIFIHRRLAPDFSLYLHRPTATDASFAPAGHDAFYVLVPVPNLLGNVDWHAEKERFAERIIAALDATLLPGLRESLTVQFSMTPLDFEQRYLSRHGSGFSIAPRFRQSAWFRFHNRAEGLEHLYLVGAGTHPGAGVPGVLSSAKLVGELLPEAS</sequence>
<dbReference type="InterPro" id="IPR036188">
    <property type="entry name" value="FAD/NAD-bd_sf"/>
</dbReference>
<dbReference type="GO" id="GO:0016117">
    <property type="term" value="P:carotenoid biosynthetic process"/>
    <property type="evidence" value="ECO:0007669"/>
    <property type="project" value="UniProtKB-KW"/>
</dbReference>
<dbReference type="PANTHER" id="PTHR43734">
    <property type="entry name" value="PHYTOENE DESATURASE"/>
    <property type="match status" value="1"/>
</dbReference>
<reference evidence="7 8" key="1">
    <citation type="submission" date="2016-04" db="EMBL/GenBank/DDBJ databases">
        <title>Complete Genome Sequence of Halotalea alkalilenta IHB B 13600.</title>
        <authorList>
            <person name="Swarnkar M.K."/>
            <person name="Sharma A."/>
            <person name="Kaushal K."/>
            <person name="Soni R."/>
            <person name="Rana S."/>
            <person name="Singh A.K."/>
            <person name="Gulati A."/>
        </authorList>
    </citation>
    <scope>NUCLEOTIDE SEQUENCE [LARGE SCALE GENOMIC DNA]</scope>
    <source>
        <strain evidence="7 8">IHB B 13600</strain>
    </source>
</reference>
<name>A0A172YG02_9GAMM</name>
<keyword evidence="8" id="KW-1185">Reference proteome</keyword>
<dbReference type="STRING" id="376489.A5892_12645"/>
<comment type="pathway">
    <text evidence="1 5">Carotenoid biosynthesis.</text>
</comment>
<evidence type="ECO:0000256" key="3">
    <source>
        <dbReference type="ARBA" id="ARBA00022746"/>
    </source>
</evidence>
<dbReference type="PANTHER" id="PTHR43734:SF3">
    <property type="entry name" value="B-CAROTENE KETOLASE"/>
    <property type="match status" value="1"/>
</dbReference>